<protein>
    <recommendedName>
        <fullName evidence="3">phospholipase D</fullName>
        <ecNumber evidence="3">3.1.4.4</ecNumber>
    </recommendedName>
</protein>
<comment type="similarity">
    <text evidence="2">Belongs to the phospholipase D family.</text>
</comment>
<dbReference type="AlphaFoldDB" id="A0A1B8ZV14"/>
<evidence type="ECO:0000256" key="4">
    <source>
        <dbReference type="ARBA" id="ARBA00022801"/>
    </source>
</evidence>
<dbReference type="STRING" id="651561.BBI00_14370"/>
<dbReference type="GO" id="GO:0006793">
    <property type="term" value="P:phosphorus metabolic process"/>
    <property type="evidence" value="ECO:0007669"/>
    <property type="project" value="UniProtKB-ARBA"/>
</dbReference>
<sequence length="259" mass="29577">MKISSFAINKIIPYIVDAKKGKEIVEFFNNYGFRDVYDEKGLPEVGKLNGSRPSKTEYTKKRLNELNGSQNLRNLLNNFVKDNTNHLSDFNGILNPEGYVIEDVDGKLFINGGIISNVEPIKNEAHFRDIESQILKALDDAEVSITVVMAWFTNNRLFQKLIEKQKEGIEVKLAIYDDGINRKFGVDISKITHIKLKRGARGGLMHNKFCVIDNQIVITGSYNWSDNAEFKNDENITVEYDPKQATKYSVEFRNLTSDK</sequence>
<dbReference type="GO" id="GO:0004630">
    <property type="term" value="F:phospholipase D activity"/>
    <property type="evidence" value="ECO:0007669"/>
    <property type="project" value="UniProtKB-EC"/>
</dbReference>
<keyword evidence="6" id="KW-0443">Lipid metabolism</keyword>
<name>A0A1B8ZV14_9FLAO</name>
<evidence type="ECO:0000256" key="5">
    <source>
        <dbReference type="ARBA" id="ARBA00022963"/>
    </source>
</evidence>
<dbReference type="InterPro" id="IPR001736">
    <property type="entry name" value="PLipase_D/transphosphatidylase"/>
</dbReference>
<evidence type="ECO:0000256" key="6">
    <source>
        <dbReference type="ARBA" id="ARBA00023098"/>
    </source>
</evidence>
<dbReference type="SUPFAM" id="SSF56024">
    <property type="entry name" value="Phospholipase D/nuclease"/>
    <property type="match status" value="1"/>
</dbReference>
<proteinExistence type="inferred from homology"/>
<evidence type="ECO:0000256" key="3">
    <source>
        <dbReference type="ARBA" id="ARBA00012027"/>
    </source>
</evidence>
<dbReference type="SMART" id="SM00155">
    <property type="entry name" value="PLDc"/>
    <property type="match status" value="1"/>
</dbReference>
<accession>A0A1B8ZV14</accession>
<gene>
    <name evidence="8" type="ORF">BBI00_14370</name>
</gene>
<reference evidence="9" key="1">
    <citation type="submission" date="2016-07" db="EMBL/GenBank/DDBJ databases">
        <authorList>
            <person name="Florea S."/>
            <person name="Webb J.S."/>
            <person name="Jaromczyk J."/>
            <person name="Schardl C.L."/>
        </authorList>
    </citation>
    <scope>NUCLEOTIDE SEQUENCE [LARGE SCALE GENOMIC DNA]</scope>
    <source>
        <strain evidence="9">CC-VM-7</strain>
    </source>
</reference>
<feature type="domain" description="PLD phosphodiesterase" evidence="7">
    <location>
        <begin position="201"/>
        <end position="228"/>
    </location>
</feature>
<dbReference type="PANTHER" id="PTHR43856:SF1">
    <property type="entry name" value="MITOCHONDRIAL CARDIOLIPIN HYDROLASE"/>
    <property type="match status" value="1"/>
</dbReference>
<dbReference type="OrthoDB" id="9762009at2"/>
<dbReference type="GO" id="GO:0016891">
    <property type="term" value="F:RNA endonuclease activity producing 5'-phosphomonoesters, hydrolytic mechanism"/>
    <property type="evidence" value="ECO:0007669"/>
    <property type="project" value="TreeGrafter"/>
</dbReference>
<evidence type="ECO:0000256" key="2">
    <source>
        <dbReference type="ARBA" id="ARBA00008664"/>
    </source>
</evidence>
<dbReference type="EC" id="3.1.4.4" evidence="3"/>
<dbReference type="Proteomes" id="UP000093432">
    <property type="component" value="Unassembled WGS sequence"/>
</dbReference>
<comment type="catalytic activity">
    <reaction evidence="1">
        <text>a 1,2-diacyl-sn-glycero-3-phosphocholine + H2O = a 1,2-diacyl-sn-glycero-3-phosphate + choline + H(+)</text>
        <dbReference type="Rhea" id="RHEA:14445"/>
        <dbReference type="ChEBI" id="CHEBI:15354"/>
        <dbReference type="ChEBI" id="CHEBI:15377"/>
        <dbReference type="ChEBI" id="CHEBI:15378"/>
        <dbReference type="ChEBI" id="CHEBI:57643"/>
        <dbReference type="ChEBI" id="CHEBI:58608"/>
        <dbReference type="EC" id="3.1.4.4"/>
    </reaction>
</comment>
<dbReference type="InterPro" id="IPR025202">
    <property type="entry name" value="PLD-like_dom"/>
</dbReference>
<evidence type="ECO:0000313" key="8">
    <source>
        <dbReference type="EMBL" id="OCA75436.1"/>
    </source>
</evidence>
<dbReference type="InterPro" id="IPR051406">
    <property type="entry name" value="PLD_domain"/>
</dbReference>
<dbReference type="PANTHER" id="PTHR43856">
    <property type="entry name" value="CARDIOLIPIN HYDROLASE"/>
    <property type="match status" value="1"/>
</dbReference>
<keyword evidence="4" id="KW-0378">Hydrolase</keyword>
<comment type="caution">
    <text evidence="8">The sequence shown here is derived from an EMBL/GenBank/DDBJ whole genome shotgun (WGS) entry which is preliminary data.</text>
</comment>
<evidence type="ECO:0000256" key="1">
    <source>
        <dbReference type="ARBA" id="ARBA00000798"/>
    </source>
</evidence>
<organism evidence="8 9">
    <name type="scientific">Chryseobacterium arthrosphaerae</name>
    <dbReference type="NCBI Taxonomy" id="651561"/>
    <lineage>
        <taxon>Bacteria</taxon>
        <taxon>Pseudomonadati</taxon>
        <taxon>Bacteroidota</taxon>
        <taxon>Flavobacteriia</taxon>
        <taxon>Flavobacteriales</taxon>
        <taxon>Weeksellaceae</taxon>
        <taxon>Chryseobacterium group</taxon>
        <taxon>Chryseobacterium</taxon>
    </lineage>
</organism>
<keyword evidence="5" id="KW-0442">Lipid degradation</keyword>
<dbReference type="Pfam" id="PF13091">
    <property type="entry name" value="PLDc_2"/>
    <property type="match status" value="1"/>
</dbReference>
<dbReference type="RefSeq" id="WP_065399399.1">
    <property type="nucleotide sequence ID" value="NZ_MAYG01000001.1"/>
</dbReference>
<dbReference type="EMBL" id="MAYG01000001">
    <property type="protein sequence ID" value="OCA75436.1"/>
    <property type="molecule type" value="Genomic_DNA"/>
</dbReference>
<dbReference type="PROSITE" id="PS50035">
    <property type="entry name" value="PLD"/>
    <property type="match status" value="1"/>
</dbReference>
<dbReference type="CDD" id="cd09174">
    <property type="entry name" value="PLDc_Nuc_like_unchar2"/>
    <property type="match status" value="1"/>
</dbReference>
<dbReference type="Gene3D" id="3.30.870.10">
    <property type="entry name" value="Endonuclease Chain A"/>
    <property type="match status" value="1"/>
</dbReference>
<dbReference type="GO" id="GO:0016042">
    <property type="term" value="P:lipid catabolic process"/>
    <property type="evidence" value="ECO:0007669"/>
    <property type="project" value="UniProtKB-KW"/>
</dbReference>
<evidence type="ECO:0000259" key="7">
    <source>
        <dbReference type="PROSITE" id="PS50035"/>
    </source>
</evidence>
<evidence type="ECO:0000313" key="9">
    <source>
        <dbReference type="Proteomes" id="UP000093432"/>
    </source>
</evidence>